<evidence type="ECO:0000313" key="2">
    <source>
        <dbReference type="EMBL" id="KAK0442374.1"/>
    </source>
</evidence>
<reference evidence="2" key="1">
    <citation type="submission" date="2023-06" db="EMBL/GenBank/DDBJ databases">
        <authorList>
            <consortium name="Lawrence Berkeley National Laboratory"/>
            <person name="Ahrendt S."/>
            <person name="Sahu N."/>
            <person name="Indic B."/>
            <person name="Wong-Bajracharya J."/>
            <person name="Merenyi Z."/>
            <person name="Ke H.-M."/>
            <person name="Monk M."/>
            <person name="Kocsube S."/>
            <person name="Drula E."/>
            <person name="Lipzen A."/>
            <person name="Balint B."/>
            <person name="Henrissat B."/>
            <person name="Andreopoulos B."/>
            <person name="Martin F.M."/>
            <person name="Harder C.B."/>
            <person name="Rigling D."/>
            <person name="Ford K.L."/>
            <person name="Foster G.D."/>
            <person name="Pangilinan J."/>
            <person name="Papanicolaou A."/>
            <person name="Barry K."/>
            <person name="LaButti K."/>
            <person name="Viragh M."/>
            <person name="Koriabine M."/>
            <person name="Yan M."/>
            <person name="Riley R."/>
            <person name="Champramary S."/>
            <person name="Plett K.L."/>
            <person name="Tsai I.J."/>
            <person name="Slot J."/>
            <person name="Sipos G."/>
            <person name="Plett J."/>
            <person name="Nagy L.G."/>
            <person name="Grigoriev I.V."/>
        </authorList>
    </citation>
    <scope>NUCLEOTIDE SEQUENCE</scope>
    <source>
        <strain evidence="2">FPL87.14</strain>
    </source>
</reference>
<accession>A0AA39JJA9</accession>
<dbReference type="AlphaFoldDB" id="A0AA39JJA9"/>
<dbReference type="Proteomes" id="UP001175226">
    <property type="component" value="Unassembled WGS sequence"/>
</dbReference>
<dbReference type="EMBL" id="JAUEPT010000026">
    <property type="protein sequence ID" value="KAK0442374.1"/>
    <property type="molecule type" value="Genomic_DNA"/>
</dbReference>
<comment type="caution">
    <text evidence="2">The sequence shown here is derived from an EMBL/GenBank/DDBJ whole genome shotgun (WGS) entry which is preliminary data.</text>
</comment>
<evidence type="ECO:0000313" key="3">
    <source>
        <dbReference type="Proteomes" id="UP001175226"/>
    </source>
</evidence>
<sequence length="292" mass="32516">MYVKRGWKGRPSPHPAPASIQGQISPKTVFSRGPWDELDSLATIRGATLHFPPLIPSSDPTHDFLSDVLIAASSSHVFNSSTLGGECTARQANKTRTLNLVFFPMFGNRPGSTNLYSKLPPGNLLESRDEYRVQSTFHHSKLAFEWELFFAPQPSSKVILSTKLVEYRSVRENNRKTHTFKIQRVKASDCDMVVTPSAKFNQICRQYANKNSSLPKVLDVILAAASGPRIQIFELHVLPVTYSGLPCCIANLLGGSCCLPSSKSGPGFSIRTNKLEAYLKFGFKYNTRQYTW</sequence>
<proteinExistence type="predicted"/>
<gene>
    <name evidence="2" type="ORF">EV421DRAFT_2019499</name>
</gene>
<evidence type="ECO:0000256" key="1">
    <source>
        <dbReference type="SAM" id="MobiDB-lite"/>
    </source>
</evidence>
<keyword evidence="3" id="KW-1185">Reference proteome</keyword>
<organism evidence="2 3">
    <name type="scientific">Armillaria borealis</name>
    <dbReference type="NCBI Taxonomy" id="47425"/>
    <lineage>
        <taxon>Eukaryota</taxon>
        <taxon>Fungi</taxon>
        <taxon>Dikarya</taxon>
        <taxon>Basidiomycota</taxon>
        <taxon>Agaricomycotina</taxon>
        <taxon>Agaricomycetes</taxon>
        <taxon>Agaricomycetidae</taxon>
        <taxon>Agaricales</taxon>
        <taxon>Marasmiineae</taxon>
        <taxon>Physalacriaceae</taxon>
        <taxon>Armillaria</taxon>
    </lineage>
</organism>
<protein>
    <submittedName>
        <fullName evidence="2">Uncharacterized protein</fullName>
    </submittedName>
</protein>
<name>A0AA39JJA9_9AGAR</name>
<feature type="region of interest" description="Disordered" evidence="1">
    <location>
        <begin position="1"/>
        <end position="23"/>
    </location>
</feature>